<dbReference type="EMBL" id="JADGMQ010000001">
    <property type="protein sequence ID" value="MBI1619606.1"/>
    <property type="molecule type" value="Genomic_DNA"/>
</dbReference>
<evidence type="ECO:0000256" key="3">
    <source>
        <dbReference type="ARBA" id="ARBA00020552"/>
    </source>
</evidence>
<sequence>MKRTLSALAVVASLMAGVASQTTTASAAGPAGIVTALPAASSDSNVQQVQDRRDRRWDRHSRWDRDRRGDRRWDRRGPPRYHGPRSGLYLEFGTAPRVYRAPPRRSYGLSNAHVNWCYNRYRSYDARSNTFQPYNGPRRACYSPYG</sequence>
<feature type="region of interest" description="Disordered" evidence="7">
    <location>
        <begin position="38"/>
        <end position="86"/>
    </location>
</feature>
<keyword evidence="5" id="KW-0430">Lectin</keyword>
<comment type="caution">
    <text evidence="9">The sequence shown here is derived from an EMBL/GenBank/DDBJ whole genome shotgun (WGS) entry which is preliminary data.</text>
</comment>
<organism evidence="9 10">
    <name type="scientific">Aquamicrobium zhengzhouense</name>
    <dbReference type="NCBI Taxonomy" id="2781738"/>
    <lineage>
        <taxon>Bacteria</taxon>
        <taxon>Pseudomonadati</taxon>
        <taxon>Pseudomonadota</taxon>
        <taxon>Alphaproteobacteria</taxon>
        <taxon>Hyphomicrobiales</taxon>
        <taxon>Phyllobacteriaceae</taxon>
        <taxon>Aquamicrobium</taxon>
    </lineage>
</organism>
<keyword evidence="8" id="KW-0732">Signal</keyword>
<dbReference type="RefSeq" id="WP_198474049.1">
    <property type="nucleotide sequence ID" value="NZ_JADGMQ010000001.1"/>
</dbReference>
<evidence type="ECO:0000256" key="1">
    <source>
        <dbReference type="ARBA" id="ARBA00004167"/>
    </source>
</evidence>
<dbReference type="Pfam" id="PF07886">
    <property type="entry name" value="BA14K"/>
    <property type="match status" value="1"/>
</dbReference>
<keyword evidence="10" id="KW-1185">Reference proteome</keyword>
<evidence type="ECO:0000256" key="8">
    <source>
        <dbReference type="SAM" id="SignalP"/>
    </source>
</evidence>
<evidence type="ECO:0000256" key="5">
    <source>
        <dbReference type="ARBA" id="ARBA00022734"/>
    </source>
</evidence>
<proteinExistence type="inferred from homology"/>
<comment type="subcellular location">
    <subcellularLocation>
        <location evidence="1">Membrane</location>
        <topology evidence="1">Single-pass membrane protein</topology>
    </subcellularLocation>
</comment>
<feature type="signal peptide" evidence="8">
    <location>
        <begin position="1"/>
        <end position="27"/>
    </location>
</feature>
<evidence type="ECO:0000256" key="7">
    <source>
        <dbReference type="SAM" id="MobiDB-lite"/>
    </source>
</evidence>
<accession>A0ABS0S8R0</accession>
<evidence type="ECO:0000256" key="4">
    <source>
        <dbReference type="ARBA" id="ARBA00022475"/>
    </source>
</evidence>
<evidence type="ECO:0000313" key="9">
    <source>
        <dbReference type="EMBL" id="MBI1619606.1"/>
    </source>
</evidence>
<keyword evidence="4" id="KW-1003">Cell membrane</keyword>
<feature type="compositionally biased region" description="Basic and acidic residues" evidence="7">
    <location>
        <begin position="50"/>
        <end position="77"/>
    </location>
</feature>
<evidence type="ECO:0000313" key="10">
    <source>
        <dbReference type="Proteomes" id="UP000601789"/>
    </source>
</evidence>
<dbReference type="InterPro" id="IPR012413">
    <property type="entry name" value="BA14K"/>
</dbReference>
<evidence type="ECO:0000256" key="2">
    <source>
        <dbReference type="ARBA" id="ARBA00010270"/>
    </source>
</evidence>
<dbReference type="Proteomes" id="UP000601789">
    <property type="component" value="Unassembled WGS sequence"/>
</dbReference>
<reference evidence="9 10" key="1">
    <citation type="submission" date="2020-10" db="EMBL/GenBank/DDBJ databases">
        <title>Aquamicrobium zhengzhouensis sp. nov., a exopolysaccharide producing bacterium isolated from farmland soil.</title>
        <authorList>
            <person name="Wang X."/>
        </authorList>
    </citation>
    <scope>NUCLEOTIDE SEQUENCE [LARGE SCALE GENOMIC DNA]</scope>
    <source>
        <strain evidence="10">cd-1</strain>
    </source>
</reference>
<gene>
    <name evidence="9" type="ORF">IOD40_02850</name>
</gene>
<protein>
    <recommendedName>
        <fullName evidence="3">Lectin-like protein BA14k</fullName>
    </recommendedName>
</protein>
<feature type="chain" id="PRO_5046580273" description="Lectin-like protein BA14k" evidence="8">
    <location>
        <begin position="28"/>
        <end position="146"/>
    </location>
</feature>
<evidence type="ECO:0000256" key="6">
    <source>
        <dbReference type="ARBA" id="ARBA00025321"/>
    </source>
</evidence>
<comment type="function">
    <text evidence="6">Has immunoglobulin-binding and hemagglutination properties, and can bind to mannose. Essential for virulence. May be involved in LPS biosynthesis or polysaccharide transport.</text>
</comment>
<comment type="similarity">
    <text evidence="2">Belongs to the BA14k family.</text>
</comment>
<name>A0ABS0S8R0_9HYPH</name>
<keyword evidence="4" id="KW-0472">Membrane</keyword>